<dbReference type="EMBL" id="JAXOVW010000151">
    <property type="protein sequence ID" value="MDZ5610408.1"/>
    <property type="molecule type" value="Genomic_DNA"/>
</dbReference>
<dbReference type="Pfam" id="PF00155">
    <property type="entry name" value="Aminotran_1_2"/>
    <property type="match status" value="1"/>
</dbReference>
<dbReference type="GO" id="GO:0008483">
    <property type="term" value="F:transaminase activity"/>
    <property type="evidence" value="ECO:0007669"/>
    <property type="project" value="UniProtKB-KW"/>
</dbReference>
<proteinExistence type="inferred from homology"/>
<keyword evidence="4" id="KW-0663">Pyridoxal phosphate</keyword>
<dbReference type="InterPro" id="IPR000524">
    <property type="entry name" value="Tscrpt_reg_HTH_GntR"/>
</dbReference>
<dbReference type="InterPro" id="IPR015424">
    <property type="entry name" value="PyrdxlP-dep_Trfase"/>
</dbReference>
<dbReference type="SUPFAM" id="SSF53383">
    <property type="entry name" value="PLP-dependent transferases"/>
    <property type="match status" value="1"/>
</dbReference>
<keyword evidence="5" id="KW-0805">Transcription regulation</keyword>
<keyword evidence="3 9" id="KW-0808">Transferase</keyword>
<dbReference type="RefSeq" id="WP_374219625.1">
    <property type="nucleotide sequence ID" value="NZ_JAXOVW010000151.1"/>
</dbReference>
<evidence type="ECO:0000256" key="2">
    <source>
        <dbReference type="ARBA" id="ARBA00005384"/>
    </source>
</evidence>
<evidence type="ECO:0000256" key="1">
    <source>
        <dbReference type="ARBA" id="ARBA00001933"/>
    </source>
</evidence>
<reference evidence="10" key="1">
    <citation type="submission" date="2023-11" db="EMBL/GenBank/DDBJ databases">
        <title>Genome Sequence of Bacillus pseudomycoides stain BUPM19.</title>
        <authorList>
            <person name="Farhat A."/>
        </authorList>
    </citation>
    <scope>NUCLEOTIDE SEQUENCE [LARGE SCALE GENOMIC DNA]</scope>
    <source>
        <strain evidence="10">BUPM19</strain>
    </source>
</reference>
<dbReference type="InterPro" id="IPR036388">
    <property type="entry name" value="WH-like_DNA-bd_sf"/>
</dbReference>
<evidence type="ECO:0000256" key="6">
    <source>
        <dbReference type="ARBA" id="ARBA00023125"/>
    </source>
</evidence>
<protein>
    <submittedName>
        <fullName evidence="9">PLP-dependent aminotransferase family protein</fullName>
    </submittedName>
</protein>
<dbReference type="InterPro" id="IPR036390">
    <property type="entry name" value="WH_DNA-bd_sf"/>
</dbReference>
<evidence type="ECO:0000259" key="8">
    <source>
        <dbReference type="PROSITE" id="PS50949"/>
    </source>
</evidence>
<dbReference type="SUPFAM" id="SSF46785">
    <property type="entry name" value="Winged helix' DNA-binding domain"/>
    <property type="match status" value="1"/>
</dbReference>
<dbReference type="CDD" id="cd07377">
    <property type="entry name" value="WHTH_GntR"/>
    <property type="match status" value="1"/>
</dbReference>
<dbReference type="CDD" id="cd00609">
    <property type="entry name" value="AAT_like"/>
    <property type="match status" value="1"/>
</dbReference>
<dbReference type="Pfam" id="PF00392">
    <property type="entry name" value="GntR"/>
    <property type="match status" value="1"/>
</dbReference>
<evidence type="ECO:0000256" key="3">
    <source>
        <dbReference type="ARBA" id="ARBA00022576"/>
    </source>
</evidence>
<feature type="domain" description="HTH gntR-type" evidence="8">
    <location>
        <begin position="2"/>
        <end position="70"/>
    </location>
</feature>
<dbReference type="PANTHER" id="PTHR46577">
    <property type="entry name" value="HTH-TYPE TRANSCRIPTIONAL REGULATORY PROTEIN GABR"/>
    <property type="match status" value="1"/>
</dbReference>
<organism evidence="9 10">
    <name type="scientific">Bacillus bingmayongensis</name>
    <dbReference type="NCBI Taxonomy" id="1150157"/>
    <lineage>
        <taxon>Bacteria</taxon>
        <taxon>Bacillati</taxon>
        <taxon>Bacillota</taxon>
        <taxon>Bacilli</taxon>
        <taxon>Bacillales</taxon>
        <taxon>Bacillaceae</taxon>
        <taxon>Bacillus</taxon>
    </lineage>
</organism>
<dbReference type="SMART" id="SM00345">
    <property type="entry name" value="HTH_GNTR"/>
    <property type="match status" value="1"/>
</dbReference>
<name>A0ABU5K404_9BACI</name>
<evidence type="ECO:0000256" key="7">
    <source>
        <dbReference type="ARBA" id="ARBA00023163"/>
    </source>
</evidence>
<gene>
    <name evidence="9" type="ORF">U2I54_26160</name>
</gene>
<keyword evidence="6" id="KW-0238">DNA-binding</keyword>
<dbReference type="InterPro" id="IPR015421">
    <property type="entry name" value="PyrdxlP-dep_Trfase_major"/>
</dbReference>
<dbReference type="InterPro" id="IPR004839">
    <property type="entry name" value="Aminotransferase_I/II_large"/>
</dbReference>
<dbReference type="Gene3D" id="1.10.10.10">
    <property type="entry name" value="Winged helix-like DNA-binding domain superfamily/Winged helix DNA-binding domain"/>
    <property type="match status" value="1"/>
</dbReference>
<keyword evidence="7" id="KW-0804">Transcription</keyword>
<accession>A0ABU5K404</accession>
<dbReference type="PANTHER" id="PTHR46577:SF1">
    <property type="entry name" value="HTH-TYPE TRANSCRIPTIONAL REGULATORY PROTEIN GABR"/>
    <property type="match status" value="1"/>
</dbReference>
<comment type="cofactor">
    <cofactor evidence="1">
        <name>pyridoxal 5'-phosphate</name>
        <dbReference type="ChEBI" id="CHEBI:597326"/>
    </cofactor>
</comment>
<keyword evidence="3 9" id="KW-0032">Aminotransferase</keyword>
<dbReference type="InterPro" id="IPR051446">
    <property type="entry name" value="HTH_trans_reg/aminotransferase"/>
</dbReference>
<dbReference type="PROSITE" id="PS50949">
    <property type="entry name" value="HTH_GNTR"/>
    <property type="match status" value="1"/>
</dbReference>
<comment type="similarity">
    <text evidence="2">In the C-terminal section; belongs to the class-I pyridoxal-phosphate-dependent aminotransferase family.</text>
</comment>
<evidence type="ECO:0000313" key="9">
    <source>
        <dbReference type="EMBL" id="MDZ5610408.1"/>
    </source>
</evidence>
<evidence type="ECO:0000256" key="4">
    <source>
        <dbReference type="ARBA" id="ARBA00022898"/>
    </source>
</evidence>
<evidence type="ECO:0000313" key="10">
    <source>
        <dbReference type="Proteomes" id="UP001291930"/>
    </source>
</evidence>
<comment type="caution">
    <text evidence="9">The sequence shown here is derived from an EMBL/GenBank/DDBJ whole genome shotgun (WGS) entry which is preliminary data.</text>
</comment>
<sequence length="452" mass="52449">MISKYRGILVWLKHQIEDKHFKAGDKLPSIRTLADQFQCSKNTVVKALLELEKQHIVYSKPKSGYYVVHTHIIPDETHDVDFLSVGPDERTMPYEDFQHCINKAIEYYKIQIFTYSEPQGLLSLRKELVNYLHYSQVFTKPERLVITSGSQQALNILSIMPFLNGKKKVLIEQPTYYGMINTLLLNQNEILGIDLTMDGIDFGKLKALFRDEDIKFFYTMPRFHNPLGHHYTNEDKKKMVALAEKYDVYIVEDDYLAEFDENSKADPLFAYEPNGRVIYVKSFSKVFVPGLRIATVILPEAMVDPFINYKFVSDFNTSTLSQGALEIYLKSGMFHYHVDTVKKLYINKMTILLNACSSYLPDYIEFTKPQGGLYLTIFLPSHINIDKLIDLLKEKRIYVDNASRMYLEGNKQKAIRISISKVNKDKIEYGIRELAACIVDMVEKKNDKVIWN</sequence>
<keyword evidence="10" id="KW-1185">Reference proteome</keyword>
<dbReference type="Gene3D" id="3.40.640.10">
    <property type="entry name" value="Type I PLP-dependent aspartate aminotransferase-like (Major domain)"/>
    <property type="match status" value="1"/>
</dbReference>
<dbReference type="Proteomes" id="UP001291930">
    <property type="component" value="Unassembled WGS sequence"/>
</dbReference>
<evidence type="ECO:0000256" key="5">
    <source>
        <dbReference type="ARBA" id="ARBA00023015"/>
    </source>
</evidence>